<dbReference type="AlphaFoldDB" id="A0A4R8A891"/>
<gene>
    <name evidence="8" type="ORF">EDD63_102122</name>
</gene>
<sequence length="109" mass="12387">MEGIELICFKMISHCGSAKSSFIESLEESRNGHFDKAQHLIRSGNDELTRGHKYHAELLTQEANNNLDAISLLLIHAEDQLMNTETVKIMAEEFLENYKMKSCSEVETV</sequence>
<dbReference type="OrthoDB" id="389577at2"/>
<evidence type="ECO:0000313" key="9">
    <source>
        <dbReference type="Proteomes" id="UP000294743"/>
    </source>
</evidence>
<keyword evidence="6" id="KW-0460">Magnesium</keyword>
<name>A0A4R8A891_9FIRM</name>
<keyword evidence="2" id="KW-0762">Sugar transport</keyword>
<keyword evidence="6" id="KW-0479">Metal-binding</keyword>
<protein>
    <submittedName>
        <fullName evidence="8">PTS system cellobiose-specific IIA component</fullName>
    </submittedName>
</protein>
<organism evidence="8 9">
    <name type="scientific">Breznakia blatticola</name>
    <dbReference type="NCBI Taxonomy" id="1754012"/>
    <lineage>
        <taxon>Bacteria</taxon>
        <taxon>Bacillati</taxon>
        <taxon>Bacillota</taxon>
        <taxon>Erysipelotrichia</taxon>
        <taxon>Erysipelotrichales</taxon>
        <taxon>Erysipelotrichaceae</taxon>
        <taxon>Breznakia</taxon>
    </lineage>
</organism>
<dbReference type="Gene3D" id="1.20.58.80">
    <property type="entry name" value="Phosphotransferase system, lactose/cellobiose-type IIA subunit"/>
    <property type="match status" value="1"/>
</dbReference>
<evidence type="ECO:0000256" key="3">
    <source>
        <dbReference type="ARBA" id="ARBA00022679"/>
    </source>
</evidence>
<feature type="modified residue" description="Phosphohistidine; by HPr" evidence="7">
    <location>
        <position position="76"/>
    </location>
</feature>
<keyword evidence="3" id="KW-0808">Transferase</keyword>
<evidence type="ECO:0000313" key="8">
    <source>
        <dbReference type="EMBL" id="TDW26101.1"/>
    </source>
</evidence>
<dbReference type="InterPro" id="IPR003188">
    <property type="entry name" value="PTS_IIA_lac/cel"/>
</dbReference>
<evidence type="ECO:0000256" key="2">
    <source>
        <dbReference type="ARBA" id="ARBA00022597"/>
    </source>
</evidence>
<dbReference type="PIRSF" id="PIRSF000699">
    <property type="entry name" value="PTS_IILac_III"/>
    <property type="match status" value="1"/>
</dbReference>
<keyword evidence="9" id="KW-1185">Reference proteome</keyword>
<dbReference type="InterPro" id="IPR036542">
    <property type="entry name" value="PTS_IIA_lac/cel_sf"/>
</dbReference>
<dbReference type="Proteomes" id="UP000294743">
    <property type="component" value="Unassembled WGS sequence"/>
</dbReference>
<evidence type="ECO:0000256" key="5">
    <source>
        <dbReference type="PIRSR" id="PIRSR000699-1"/>
    </source>
</evidence>
<reference evidence="8 9" key="1">
    <citation type="submission" date="2019-03" db="EMBL/GenBank/DDBJ databases">
        <title>Genomic Encyclopedia of Type Strains, Phase IV (KMG-IV): sequencing the most valuable type-strain genomes for metagenomic binning, comparative biology and taxonomic classification.</title>
        <authorList>
            <person name="Goeker M."/>
        </authorList>
    </citation>
    <scope>NUCLEOTIDE SEQUENCE [LARGE SCALE GENOMIC DNA]</scope>
    <source>
        <strain evidence="8 9">DSM 28867</strain>
    </source>
</reference>
<proteinExistence type="predicted"/>
<dbReference type="GO" id="GO:0046872">
    <property type="term" value="F:metal ion binding"/>
    <property type="evidence" value="ECO:0007669"/>
    <property type="project" value="UniProtKB-KW"/>
</dbReference>
<keyword evidence="4" id="KW-0598">Phosphotransferase system</keyword>
<dbReference type="EMBL" id="SODD01000002">
    <property type="protein sequence ID" value="TDW26101.1"/>
    <property type="molecule type" value="Genomic_DNA"/>
</dbReference>
<feature type="binding site" evidence="6">
    <location>
        <position position="79"/>
    </location>
    <ligand>
        <name>Mg(2+)</name>
        <dbReference type="ChEBI" id="CHEBI:18420"/>
        <note>ligand shared between all trimeric partners</note>
    </ligand>
</feature>
<dbReference type="PANTHER" id="PTHR34382">
    <property type="entry name" value="PTS SYSTEM N,N'-DIACETYLCHITOBIOSE-SPECIFIC EIIA COMPONENT"/>
    <property type="match status" value="1"/>
</dbReference>
<keyword evidence="1" id="KW-0813">Transport</keyword>
<accession>A0A4R8A891</accession>
<dbReference type="Pfam" id="PF02255">
    <property type="entry name" value="PTS_IIA"/>
    <property type="match status" value="1"/>
</dbReference>
<evidence type="ECO:0000256" key="6">
    <source>
        <dbReference type="PIRSR" id="PIRSR000699-2"/>
    </source>
</evidence>
<feature type="active site" description="Tele-phosphohistidine intermediate" evidence="5">
    <location>
        <position position="76"/>
    </location>
</feature>
<dbReference type="GO" id="GO:0016740">
    <property type="term" value="F:transferase activity"/>
    <property type="evidence" value="ECO:0007669"/>
    <property type="project" value="UniProtKB-KW"/>
</dbReference>
<comment type="cofactor">
    <cofactor evidence="6">
        <name>Mg(2+)</name>
        <dbReference type="ChEBI" id="CHEBI:18420"/>
    </cofactor>
    <text evidence="6">Binds 1 Mg(2+) ion per trimer.</text>
</comment>
<dbReference type="GO" id="GO:0009401">
    <property type="term" value="P:phosphoenolpyruvate-dependent sugar phosphotransferase system"/>
    <property type="evidence" value="ECO:0007669"/>
    <property type="project" value="UniProtKB-KW"/>
</dbReference>
<evidence type="ECO:0000256" key="1">
    <source>
        <dbReference type="ARBA" id="ARBA00022448"/>
    </source>
</evidence>
<evidence type="ECO:0000256" key="4">
    <source>
        <dbReference type="ARBA" id="ARBA00022683"/>
    </source>
</evidence>
<dbReference type="RefSeq" id="WP_134167718.1">
    <property type="nucleotide sequence ID" value="NZ_SODD01000002.1"/>
</dbReference>
<dbReference type="PROSITE" id="PS51095">
    <property type="entry name" value="PTS_EIIA_TYPE_3"/>
    <property type="match status" value="1"/>
</dbReference>
<evidence type="ECO:0000256" key="7">
    <source>
        <dbReference type="PROSITE-ProRule" id="PRU00418"/>
    </source>
</evidence>
<comment type="caution">
    <text evidence="8">The sequence shown here is derived from an EMBL/GenBank/DDBJ whole genome shotgun (WGS) entry which is preliminary data.</text>
</comment>
<dbReference type="PANTHER" id="PTHR34382:SF10">
    <property type="entry name" value="PTS SYSTEM OLIGO-BETA-MANNOSIDE-SPECIFIC EIIA COMPONENT"/>
    <property type="match status" value="1"/>
</dbReference>
<dbReference type="SUPFAM" id="SSF46973">
    <property type="entry name" value="Enzyme IIa from lactose specific PTS, IIa-lac"/>
    <property type="match status" value="1"/>
</dbReference>
<dbReference type="CDD" id="cd00215">
    <property type="entry name" value="PTS_IIA_lac"/>
    <property type="match status" value="1"/>
</dbReference>